<evidence type="ECO:0000313" key="3">
    <source>
        <dbReference type="Proteomes" id="UP000299102"/>
    </source>
</evidence>
<reference evidence="2 3" key="1">
    <citation type="journal article" date="2019" name="Commun. Biol.">
        <title>The bagworm genome reveals a unique fibroin gene that provides high tensile strength.</title>
        <authorList>
            <person name="Kono N."/>
            <person name="Nakamura H."/>
            <person name="Ohtoshi R."/>
            <person name="Tomita M."/>
            <person name="Numata K."/>
            <person name="Arakawa K."/>
        </authorList>
    </citation>
    <scope>NUCLEOTIDE SEQUENCE [LARGE SCALE GENOMIC DNA]</scope>
</reference>
<evidence type="ECO:0000256" key="1">
    <source>
        <dbReference type="SAM" id="MobiDB-lite"/>
    </source>
</evidence>
<name>A0A4C1W7C8_EUMVA</name>
<feature type="region of interest" description="Disordered" evidence="1">
    <location>
        <begin position="1"/>
        <end position="61"/>
    </location>
</feature>
<proteinExistence type="predicted"/>
<feature type="compositionally biased region" description="Polar residues" evidence="1">
    <location>
        <begin position="21"/>
        <end position="30"/>
    </location>
</feature>
<accession>A0A4C1W7C8</accession>
<sequence>MSATGTSGFTIRRWTVDGDANDTSPESATSMLPGAQGVSDSHGLKNFVKQHDNGPTVSPKALMSSSEAVGSLKMEMARDCPPGA</sequence>
<dbReference type="AlphaFoldDB" id="A0A4C1W7C8"/>
<dbReference type="Proteomes" id="UP000299102">
    <property type="component" value="Unassembled WGS sequence"/>
</dbReference>
<organism evidence="2 3">
    <name type="scientific">Eumeta variegata</name>
    <name type="common">Bagworm moth</name>
    <name type="synonym">Eumeta japonica</name>
    <dbReference type="NCBI Taxonomy" id="151549"/>
    <lineage>
        <taxon>Eukaryota</taxon>
        <taxon>Metazoa</taxon>
        <taxon>Ecdysozoa</taxon>
        <taxon>Arthropoda</taxon>
        <taxon>Hexapoda</taxon>
        <taxon>Insecta</taxon>
        <taxon>Pterygota</taxon>
        <taxon>Neoptera</taxon>
        <taxon>Endopterygota</taxon>
        <taxon>Lepidoptera</taxon>
        <taxon>Glossata</taxon>
        <taxon>Ditrysia</taxon>
        <taxon>Tineoidea</taxon>
        <taxon>Psychidae</taxon>
        <taxon>Oiketicinae</taxon>
        <taxon>Eumeta</taxon>
    </lineage>
</organism>
<dbReference type="EMBL" id="BGZK01000499">
    <property type="protein sequence ID" value="GBP47268.1"/>
    <property type="molecule type" value="Genomic_DNA"/>
</dbReference>
<gene>
    <name evidence="2" type="ORF">EVAR_38032_1</name>
</gene>
<comment type="caution">
    <text evidence="2">The sequence shown here is derived from an EMBL/GenBank/DDBJ whole genome shotgun (WGS) entry which is preliminary data.</text>
</comment>
<protein>
    <submittedName>
        <fullName evidence="2">Uncharacterized protein</fullName>
    </submittedName>
</protein>
<evidence type="ECO:0000313" key="2">
    <source>
        <dbReference type="EMBL" id="GBP47268.1"/>
    </source>
</evidence>
<keyword evidence="3" id="KW-1185">Reference proteome</keyword>